<dbReference type="PANTHER" id="PTHR43162:SF1">
    <property type="entry name" value="PRESTALK A DIFFERENTIATION PROTEIN A"/>
    <property type="match status" value="1"/>
</dbReference>
<sequence>MIAPQDLGQFAAQLLTEAVERTGLYYVEGPETYAPADVANAFAETLGKPVETVVIPRTEWIPYLRNSGFSQKAAEAMAAMTDVTFEEKFEVSDSPFRGDTTLRDYVAALVSAEV</sequence>
<reference evidence="1" key="1">
    <citation type="submission" date="2021-12" db="EMBL/GenBank/DDBJ databases">
        <title>Novel species in genus Dyadobacter.</title>
        <authorList>
            <person name="Ma C."/>
        </authorList>
    </citation>
    <scope>NUCLEOTIDE SEQUENCE</scope>
    <source>
        <strain evidence="1">LJ419</strain>
    </source>
</reference>
<evidence type="ECO:0000313" key="2">
    <source>
        <dbReference type="Proteomes" id="UP001139000"/>
    </source>
</evidence>
<dbReference type="AlphaFoldDB" id="A0A9X1PFA7"/>
<dbReference type="Gene3D" id="3.40.50.720">
    <property type="entry name" value="NAD(P)-binding Rossmann-like Domain"/>
    <property type="match status" value="1"/>
</dbReference>
<evidence type="ECO:0000313" key="1">
    <source>
        <dbReference type="EMBL" id="MCF0060262.1"/>
    </source>
</evidence>
<protein>
    <recommendedName>
        <fullName evidence="3">NmrA-like family protein</fullName>
    </recommendedName>
</protein>
<dbReference type="InterPro" id="IPR051604">
    <property type="entry name" value="Ergot_Alk_Oxidoreductase"/>
</dbReference>
<keyword evidence="2" id="KW-1185">Reference proteome</keyword>
<accession>A0A9X1PFA7</accession>
<dbReference type="EMBL" id="JAJTTC010000001">
    <property type="protein sequence ID" value="MCF0060262.1"/>
    <property type="molecule type" value="Genomic_DNA"/>
</dbReference>
<dbReference type="InterPro" id="IPR036291">
    <property type="entry name" value="NAD(P)-bd_dom_sf"/>
</dbReference>
<comment type="caution">
    <text evidence="1">The sequence shown here is derived from an EMBL/GenBank/DDBJ whole genome shotgun (WGS) entry which is preliminary data.</text>
</comment>
<gene>
    <name evidence="1" type="ORF">LXM26_02070</name>
</gene>
<dbReference type="RefSeq" id="WP_234652908.1">
    <property type="nucleotide sequence ID" value="NZ_CP094997.1"/>
</dbReference>
<evidence type="ECO:0008006" key="3">
    <source>
        <dbReference type="Google" id="ProtNLM"/>
    </source>
</evidence>
<organism evidence="1 2">
    <name type="scientific">Dyadobacter chenwenxiniae</name>
    <dbReference type="NCBI Taxonomy" id="2906456"/>
    <lineage>
        <taxon>Bacteria</taxon>
        <taxon>Pseudomonadati</taxon>
        <taxon>Bacteroidota</taxon>
        <taxon>Cytophagia</taxon>
        <taxon>Cytophagales</taxon>
        <taxon>Spirosomataceae</taxon>
        <taxon>Dyadobacter</taxon>
    </lineage>
</organism>
<dbReference type="Gene3D" id="3.90.25.10">
    <property type="entry name" value="UDP-galactose 4-epimerase, domain 1"/>
    <property type="match status" value="1"/>
</dbReference>
<dbReference type="SUPFAM" id="SSF51735">
    <property type="entry name" value="NAD(P)-binding Rossmann-fold domains"/>
    <property type="match status" value="1"/>
</dbReference>
<proteinExistence type="predicted"/>
<dbReference type="Proteomes" id="UP001139000">
    <property type="component" value="Unassembled WGS sequence"/>
</dbReference>
<dbReference type="PANTHER" id="PTHR43162">
    <property type="match status" value="1"/>
</dbReference>
<name>A0A9X1PFA7_9BACT</name>